<dbReference type="Gene3D" id="1.25.40.1040">
    <property type="match status" value="1"/>
</dbReference>
<dbReference type="PANTHER" id="PTHR22767:SF2">
    <property type="entry name" value="N(ALPHA)-ACETYLTRANSFERASE 15_16, ISOFORM A"/>
    <property type="match status" value="1"/>
</dbReference>
<dbReference type="InterPro" id="IPR019734">
    <property type="entry name" value="TPR_rpt"/>
</dbReference>
<comment type="caution">
    <text evidence="5">The sequence shown here is derived from an EMBL/GenBank/DDBJ whole genome shotgun (WGS) entry which is preliminary data.</text>
</comment>
<dbReference type="SUPFAM" id="SSF48452">
    <property type="entry name" value="TPR-like"/>
    <property type="match status" value="2"/>
</dbReference>
<organism evidence="5 6">
    <name type="scientific">Tetraparma gracilis</name>
    <dbReference type="NCBI Taxonomy" id="2962635"/>
    <lineage>
        <taxon>Eukaryota</taxon>
        <taxon>Sar</taxon>
        <taxon>Stramenopiles</taxon>
        <taxon>Ochrophyta</taxon>
        <taxon>Bolidophyceae</taxon>
        <taxon>Parmales</taxon>
        <taxon>Triparmaceae</taxon>
        <taxon>Tetraparma</taxon>
    </lineage>
</organism>
<dbReference type="Proteomes" id="UP001165060">
    <property type="component" value="Unassembled WGS sequence"/>
</dbReference>
<evidence type="ECO:0000313" key="5">
    <source>
        <dbReference type="EMBL" id="GMI21010.1"/>
    </source>
</evidence>
<keyword evidence="1" id="KW-0677">Repeat</keyword>
<protein>
    <submittedName>
        <fullName evidence="5">Uncharacterized protein</fullName>
    </submittedName>
</protein>
<evidence type="ECO:0000313" key="6">
    <source>
        <dbReference type="Proteomes" id="UP001165060"/>
    </source>
</evidence>
<keyword evidence="2 3" id="KW-0802">TPR repeat</keyword>
<evidence type="ECO:0000256" key="4">
    <source>
        <dbReference type="SAM" id="MobiDB-lite"/>
    </source>
</evidence>
<dbReference type="Pfam" id="PF12569">
    <property type="entry name" value="NatA_aux_su"/>
    <property type="match status" value="2"/>
</dbReference>
<feature type="region of interest" description="Disordered" evidence="4">
    <location>
        <begin position="615"/>
        <end position="648"/>
    </location>
</feature>
<evidence type="ECO:0000256" key="2">
    <source>
        <dbReference type="ARBA" id="ARBA00022803"/>
    </source>
</evidence>
<feature type="region of interest" description="Disordered" evidence="4">
    <location>
        <begin position="660"/>
        <end position="703"/>
    </location>
</feature>
<dbReference type="Gene3D" id="1.25.40.1010">
    <property type="match status" value="1"/>
</dbReference>
<gene>
    <name evidence="5" type="ORF">TeGR_g12530</name>
</gene>
<name>A0ABQ6M7D1_9STRA</name>
<evidence type="ECO:0000256" key="3">
    <source>
        <dbReference type="PROSITE-ProRule" id="PRU00339"/>
    </source>
</evidence>
<feature type="compositionally biased region" description="Basic residues" evidence="4">
    <location>
        <begin position="631"/>
        <end position="642"/>
    </location>
</feature>
<dbReference type="InterPro" id="IPR011990">
    <property type="entry name" value="TPR-like_helical_dom_sf"/>
</dbReference>
<keyword evidence="6" id="KW-1185">Reference proteome</keyword>
<dbReference type="Pfam" id="PF13181">
    <property type="entry name" value="TPR_8"/>
    <property type="match status" value="1"/>
</dbReference>
<dbReference type="PROSITE" id="PS50005">
    <property type="entry name" value="TPR"/>
    <property type="match status" value="1"/>
</dbReference>
<dbReference type="SMART" id="SM00028">
    <property type="entry name" value="TPR"/>
    <property type="match status" value="2"/>
</dbReference>
<proteinExistence type="predicted"/>
<feature type="repeat" description="TPR" evidence="3">
    <location>
        <begin position="61"/>
        <end position="94"/>
    </location>
</feature>
<dbReference type="PIRSF" id="PIRSF000422">
    <property type="entry name" value="N-terminal-AcTrfase-A_aux_su"/>
    <property type="match status" value="1"/>
</dbReference>
<evidence type="ECO:0000256" key="1">
    <source>
        <dbReference type="ARBA" id="ARBA00022737"/>
    </source>
</evidence>
<sequence>MNLYEKKEYRRALKLSESILKNSPTHGETLCMKGLILNYMSRKEEAHEFAKKGLMHNMMSHVCWHVFGLIHRADRNYNESIKCYKQALRIDKDNMQILRDLSLLQIQMRDLKGFNATRGQILTLKATQKFHWVSYALSYHLLGQHTQAVGVIDTLASQDVPAEQNAREALFCKSELEMYKLEIMKERGTDLGEVLAQLDKVEPDVLDQSAFKKLKAEVQLLQSDFAGAAATYLSIFAYGVTEDYTVHSGYQAALLQLPPAACGRALKLGGTAAPSSAAEIDGEQAKVLGEKYEELLTLYPRSAVVKRIQLTLLTEPAALETALSAYIHKAVVKGVPSLSSDLASLYVTKGSLDLSPSGCKPCKDPVDVAANGKYQLVCKIAAAAVASLESTSCVADGADKLEGDKLRDALVWGRYLQVLLLELRGDYEAGLELLEVCIGQMGDSLEAIDLCERKGRLLKLSGDVQAAADCLDEARQRDTADRYINNKTTKYMLRAGRHEQAEATIGLFTRHEANPNSNLFEMQCSWYELEYARCMLSQNDMGKALKKFVAIEKHFDDFADDQFDFHTYCIRKMTLRAYVAVLRLEDHIWGHKYYRRAARGAVDVYMHLIDNPLPPENEEPDYSNMSAAEKKKAKAAARKKKNKQEAAKLAIEEEKKKAAAEEKKRREEEEAEAEKNEASGDGDKKKTKKAAPPVAAVDEDPDGMALMRKDAAAEATKFANSLKAHAPEQVDTWVINFDVAMKRGKWMLALQALFKGGQVLGGDDSHEIFERTVQFAQKLEASDGGVTFESDVVRDVAVEMKDQLLGGGSVTDFVAKTKASKTADKALHLSWKCSLARAGVAVGAMKGQEAAAEIVAGGLDGVRGGYSIKACVDVAKALKDLGGDAAQADWNKLCKARFARATVF</sequence>
<accession>A0ABQ6M7D1</accession>
<dbReference type="InterPro" id="IPR021183">
    <property type="entry name" value="NatA_aux_su"/>
</dbReference>
<feature type="compositionally biased region" description="Basic and acidic residues" evidence="4">
    <location>
        <begin position="660"/>
        <end position="684"/>
    </location>
</feature>
<dbReference type="EMBL" id="BRYB01003808">
    <property type="protein sequence ID" value="GMI21010.1"/>
    <property type="molecule type" value="Genomic_DNA"/>
</dbReference>
<dbReference type="PANTHER" id="PTHR22767">
    <property type="entry name" value="N-TERMINAL ACETYLTRANSFERASE-RELATED"/>
    <property type="match status" value="1"/>
</dbReference>
<reference evidence="5 6" key="1">
    <citation type="journal article" date="2023" name="Commun. Biol.">
        <title>Genome analysis of Parmales, the sister group of diatoms, reveals the evolutionary specialization of diatoms from phago-mixotrophs to photoautotrophs.</title>
        <authorList>
            <person name="Ban H."/>
            <person name="Sato S."/>
            <person name="Yoshikawa S."/>
            <person name="Yamada K."/>
            <person name="Nakamura Y."/>
            <person name="Ichinomiya M."/>
            <person name="Sato N."/>
            <person name="Blanc-Mathieu R."/>
            <person name="Endo H."/>
            <person name="Kuwata A."/>
            <person name="Ogata H."/>
        </authorList>
    </citation>
    <scope>NUCLEOTIDE SEQUENCE [LARGE SCALE GENOMIC DNA]</scope>
</reference>